<comment type="function">
    <text evidence="1">Phosphorylates Ins(1,3,4,5,6)P5 at position 2 to form Ins(1,2,3,4,5,6)P6 (InsP6 or phytate).</text>
</comment>
<organism evidence="2 3">
    <name type="scientific">Hucho hucho</name>
    <name type="common">huchen</name>
    <dbReference type="NCBI Taxonomy" id="62062"/>
    <lineage>
        <taxon>Eukaryota</taxon>
        <taxon>Metazoa</taxon>
        <taxon>Chordata</taxon>
        <taxon>Craniata</taxon>
        <taxon>Vertebrata</taxon>
        <taxon>Euteleostomi</taxon>
        <taxon>Actinopterygii</taxon>
        <taxon>Neopterygii</taxon>
        <taxon>Teleostei</taxon>
        <taxon>Protacanthopterygii</taxon>
        <taxon>Salmoniformes</taxon>
        <taxon>Salmonidae</taxon>
        <taxon>Salmoninae</taxon>
        <taxon>Hucho</taxon>
    </lineage>
</organism>
<protein>
    <recommendedName>
        <fullName evidence="1">Inositol-pentakisphosphate 2-kinase</fullName>
        <ecNumber evidence="1">2.7.1.158</ecNumber>
    </recommendedName>
</protein>
<keyword evidence="1" id="KW-0418">Kinase</keyword>
<dbReference type="Proteomes" id="UP000314982">
    <property type="component" value="Unassembled WGS sequence"/>
</dbReference>
<dbReference type="InterPro" id="IPR009286">
    <property type="entry name" value="Ins_P5_2-kin"/>
</dbReference>
<evidence type="ECO:0000313" key="2">
    <source>
        <dbReference type="Ensembl" id="ENSHHUP00000018851.1"/>
    </source>
</evidence>
<keyword evidence="1" id="KW-0808">Transferase</keyword>
<reference evidence="2" key="3">
    <citation type="submission" date="2025-09" db="UniProtKB">
        <authorList>
            <consortium name="Ensembl"/>
        </authorList>
    </citation>
    <scope>IDENTIFICATION</scope>
</reference>
<dbReference type="STRING" id="62062.ENSHHUP00000018851"/>
<comment type="domain">
    <text evidence="1">The EXKPK motif is conserved in inositol-pentakisphosphate 2-kinases of both family 1 and 2.</text>
</comment>
<proteinExistence type="predicted"/>
<keyword evidence="3" id="KW-1185">Reference proteome</keyword>
<reference evidence="3" key="1">
    <citation type="submission" date="2018-06" db="EMBL/GenBank/DDBJ databases">
        <title>Genome assembly of Danube salmon.</title>
        <authorList>
            <person name="Macqueen D.J."/>
            <person name="Gundappa M.K."/>
        </authorList>
    </citation>
    <scope>NUCLEOTIDE SEQUENCE [LARGE SCALE GENOMIC DNA]</scope>
</reference>
<sequence>MSLAIKHLIEEPQNNFNIFKGGECIYSCNDDADVLQDLDELAQHLRPYFLPSGSLLSRQQSSKVVLNELIQVIVSALLSSWDCPRSGQLRKTHLFEGRVTCEASLMHRDLLRNGETDDRTETWLYAALVHGTRLTLCFTAVVFNEFTDVF</sequence>
<keyword evidence="1" id="KW-0547">Nucleotide-binding</keyword>
<accession>A0A4W5L294</accession>
<dbReference type="GO" id="GO:0035299">
    <property type="term" value="F:inositol-1,3,4,5,6-pentakisphosphate 2-kinase activity"/>
    <property type="evidence" value="ECO:0007669"/>
    <property type="project" value="UniProtKB-EC"/>
</dbReference>
<evidence type="ECO:0000313" key="3">
    <source>
        <dbReference type="Proteomes" id="UP000314982"/>
    </source>
</evidence>
<reference evidence="2" key="2">
    <citation type="submission" date="2025-08" db="UniProtKB">
        <authorList>
            <consortium name="Ensembl"/>
        </authorList>
    </citation>
    <scope>IDENTIFICATION</scope>
</reference>
<dbReference type="AlphaFoldDB" id="A0A4W5L294"/>
<dbReference type="GO" id="GO:0005524">
    <property type="term" value="F:ATP binding"/>
    <property type="evidence" value="ECO:0007669"/>
    <property type="project" value="UniProtKB-KW"/>
</dbReference>
<dbReference type="Ensembl" id="ENSHHUT00000019526.1">
    <property type="protein sequence ID" value="ENSHHUP00000018851.1"/>
    <property type="gene ID" value="ENSHHUG00000011746.1"/>
</dbReference>
<name>A0A4W5L294_9TELE</name>
<dbReference type="EC" id="2.7.1.158" evidence="1"/>
<keyword evidence="1" id="KW-0067">ATP-binding</keyword>
<dbReference type="Pfam" id="PF06090">
    <property type="entry name" value="Ins_P5_2-kin"/>
    <property type="match status" value="1"/>
</dbReference>
<comment type="catalytic activity">
    <reaction evidence="1">
        <text>1D-myo-inositol 1,3,4,5,6-pentakisphosphate + ATP = 1D-myo-inositol hexakisphosphate + ADP + H(+)</text>
        <dbReference type="Rhea" id="RHEA:20313"/>
        <dbReference type="ChEBI" id="CHEBI:15378"/>
        <dbReference type="ChEBI" id="CHEBI:30616"/>
        <dbReference type="ChEBI" id="CHEBI:57733"/>
        <dbReference type="ChEBI" id="CHEBI:58130"/>
        <dbReference type="ChEBI" id="CHEBI:456216"/>
        <dbReference type="EC" id="2.7.1.158"/>
    </reaction>
</comment>
<evidence type="ECO:0000256" key="1">
    <source>
        <dbReference type="RuleBase" id="RU364126"/>
    </source>
</evidence>